<protein>
    <submittedName>
        <fullName evidence="1">Uncharacterized protein</fullName>
    </submittedName>
</protein>
<sequence length="184" mass="21164">MSQGKPHKASGQRMLFTGPDGIGDYRARLIDSTRYTGVGPLSSEATGDLSYLCRPSPCQPPPMPRQSYVGEVGWGLKYHQQLNRETLLNNKQIKRTEFRSMLEDRVTHRYQNPWQALPHILDKQSVKAGGKLAWTHTKHNRYSQDNNQLFRVNTRFQLNEKKATDVTEMSDVHFPEIVQLKKRG</sequence>
<comment type="caution">
    <text evidence="1">The sequence shown here is derived from an EMBL/GenBank/DDBJ whole genome shotgun (WGS) entry which is preliminary data.</text>
</comment>
<reference evidence="1 2" key="1">
    <citation type="submission" date="2024-06" db="EMBL/GenBank/DDBJ databases">
        <authorList>
            <person name="Pan Q."/>
            <person name="Wen M."/>
            <person name="Jouanno E."/>
            <person name="Zahm M."/>
            <person name="Klopp C."/>
            <person name="Cabau C."/>
            <person name="Louis A."/>
            <person name="Berthelot C."/>
            <person name="Parey E."/>
            <person name="Roest Crollius H."/>
            <person name="Montfort J."/>
            <person name="Robinson-Rechavi M."/>
            <person name="Bouchez O."/>
            <person name="Lampietro C."/>
            <person name="Lopez Roques C."/>
            <person name="Donnadieu C."/>
            <person name="Postlethwait J."/>
            <person name="Bobe J."/>
            <person name="Verreycken H."/>
            <person name="Guiguen Y."/>
        </authorList>
    </citation>
    <scope>NUCLEOTIDE SEQUENCE [LARGE SCALE GENOMIC DNA]</scope>
    <source>
        <strain evidence="1">Up_M1</strain>
        <tissue evidence="1">Testis</tissue>
    </source>
</reference>
<dbReference type="InterPro" id="IPR027814">
    <property type="entry name" value="DUF4562"/>
</dbReference>
<evidence type="ECO:0000313" key="1">
    <source>
        <dbReference type="EMBL" id="KAL0974327.1"/>
    </source>
</evidence>
<dbReference type="EMBL" id="JAGEUA010000006">
    <property type="protein sequence ID" value="KAL0974327.1"/>
    <property type="molecule type" value="Genomic_DNA"/>
</dbReference>
<dbReference type="Pfam" id="PF15123">
    <property type="entry name" value="DUF4562"/>
    <property type="match status" value="1"/>
</dbReference>
<dbReference type="PANTHER" id="PTHR34833">
    <property type="entry name" value="GENE, 17359-RELATED"/>
    <property type="match status" value="1"/>
</dbReference>
<dbReference type="AlphaFoldDB" id="A0ABD0X986"/>
<evidence type="ECO:0000313" key="2">
    <source>
        <dbReference type="Proteomes" id="UP001557470"/>
    </source>
</evidence>
<organism evidence="1 2">
    <name type="scientific">Umbra pygmaea</name>
    <name type="common">Eastern mudminnow</name>
    <dbReference type="NCBI Taxonomy" id="75934"/>
    <lineage>
        <taxon>Eukaryota</taxon>
        <taxon>Metazoa</taxon>
        <taxon>Chordata</taxon>
        <taxon>Craniata</taxon>
        <taxon>Vertebrata</taxon>
        <taxon>Euteleostomi</taxon>
        <taxon>Actinopterygii</taxon>
        <taxon>Neopterygii</taxon>
        <taxon>Teleostei</taxon>
        <taxon>Protacanthopterygii</taxon>
        <taxon>Esociformes</taxon>
        <taxon>Umbridae</taxon>
        <taxon>Umbra</taxon>
    </lineage>
</organism>
<keyword evidence="2" id="KW-1185">Reference proteome</keyword>
<gene>
    <name evidence="1" type="ORF">UPYG_G00218890</name>
</gene>
<dbReference type="PANTHER" id="PTHR34833:SF1">
    <property type="entry name" value="GENE, 17359-RELATED"/>
    <property type="match status" value="1"/>
</dbReference>
<name>A0ABD0X986_UMBPY</name>
<accession>A0ABD0X986</accession>
<proteinExistence type="predicted"/>
<dbReference type="Proteomes" id="UP001557470">
    <property type="component" value="Unassembled WGS sequence"/>
</dbReference>